<protein>
    <submittedName>
        <fullName evidence="1">Uncharacterized protein</fullName>
    </submittedName>
</protein>
<reference evidence="1" key="1">
    <citation type="submission" date="2014-11" db="EMBL/GenBank/DDBJ databases">
        <authorList>
            <person name="Amaro Gonzalez C."/>
        </authorList>
    </citation>
    <scope>NUCLEOTIDE SEQUENCE</scope>
</reference>
<evidence type="ECO:0000313" key="1">
    <source>
        <dbReference type="EMBL" id="JAH68624.1"/>
    </source>
</evidence>
<proteinExistence type="predicted"/>
<accession>A0A0E9URX5</accession>
<dbReference type="AlphaFoldDB" id="A0A0E9URX5"/>
<dbReference type="EMBL" id="GBXM01039953">
    <property type="protein sequence ID" value="JAH68624.1"/>
    <property type="molecule type" value="Transcribed_RNA"/>
</dbReference>
<sequence length="42" mass="5020">MFVVNCIIFYPEFSKKLVTTLILVARHQKCLYAWHNAKVEKH</sequence>
<name>A0A0E9URX5_ANGAN</name>
<organism evidence="1">
    <name type="scientific">Anguilla anguilla</name>
    <name type="common">European freshwater eel</name>
    <name type="synonym">Muraena anguilla</name>
    <dbReference type="NCBI Taxonomy" id="7936"/>
    <lineage>
        <taxon>Eukaryota</taxon>
        <taxon>Metazoa</taxon>
        <taxon>Chordata</taxon>
        <taxon>Craniata</taxon>
        <taxon>Vertebrata</taxon>
        <taxon>Euteleostomi</taxon>
        <taxon>Actinopterygii</taxon>
        <taxon>Neopterygii</taxon>
        <taxon>Teleostei</taxon>
        <taxon>Anguilliformes</taxon>
        <taxon>Anguillidae</taxon>
        <taxon>Anguilla</taxon>
    </lineage>
</organism>
<reference evidence="1" key="2">
    <citation type="journal article" date="2015" name="Fish Shellfish Immunol.">
        <title>Early steps in the European eel (Anguilla anguilla)-Vibrio vulnificus interaction in the gills: Role of the RtxA13 toxin.</title>
        <authorList>
            <person name="Callol A."/>
            <person name="Pajuelo D."/>
            <person name="Ebbesson L."/>
            <person name="Teles M."/>
            <person name="MacKenzie S."/>
            <person name="Amaro C."/>
        </authorList>
    </citation>
    <scope>NUCLEOTIDE SEQUENCE</scope>
</reference>